<evidence type="ECO:0000313" key="3">
    <source>
        <dbReference type="RefSeq" id="XP_027196133.1"/>
    </source>
</evidence>
<reference evidence="3" key="1">
    <citation type="submission" date="2025-08" db="UniProtKB">
        <authorList>
            <consortium name="RefSeq"/>
        </authorList>
    </citation>
    <scope>IDENTIFICATION</scope>
    <source>
        <strain evidence="3">Airmid</strain>
    </source>
</reference>
<keyword evidence="2" id="KW-1185">Reference proteome</keyword>
<feature type="compositionally biased region" description="Basic and acidic residues" evidence="1">
    <location>
        <begin position="276"/>
        <end position="294"/>
    </location>
</feature>
<feature type="compositionally biased region" description="Pro residues" evidence="1">
    <location>
        <begin position="14"/>
        <end position="23"/>
    </location>
</feature>
<proteinExistence type="predicted"/>
<accession>A0A6P6XTC0</accession>
<name>A0A6P6XTC0_DERPT</name>
<feature type="region of interest" description="Disordered" evidence="1">
    <location>
        <begin position="186"/>
        <end position="241"/>
    </location>
</feature>
<feature type="compositionally biased region" description="Polar residues" evidence="1">
    <location>
        <begin position="1"/>
        <end position="10"/>
    </location>
</feature>
<feature type="compositionally biased region" description="Polar residues" evidence="1">
    <location>
        <begin position="196"/>
        <end position="216"/>
    </location>
</feature>
<organism evidence="2 3">
    <name type="scientific">Dermatophagoides pteronyssinus</name>
    <name type="common">European house dust mite</name>
    <dbReference type="NCBI Taxonomy" id="6956"/>
    <lineage>
        <taxon>Eukaryota</taxon>
        <taxon>Metazoa</taxon>
        <taxon>Ecdysozoa</taxon>
        <taxon>Arthropoda</taxon>
        <taxon>Chelicerata</taxon>
        <taxon>Arachnida</taxon>
        <taxon>Acari</taxon>
        <taxon>Acariformes</taxon>
        <taxon>Sarcoptiformes</taxon>
        <taxon>Astigmata</taxon>
        <taxon>Psoroptidia</taxon>
        <taxon>Analgoidea</taxon>
        <taxon>Pyroglyphidae</taxon>
        <taxon>Dermatophagoidinae</taxon>
        <taxon>Dermatophagoides</taxon>
    </lineage>
</organism>
<feature type="region of interest" description="Disordered" evidence="1">
    <location>
        <begin position="276"/>
        <end position="297"/>
    </location>
</feature>
<dbReference type="RefSeq" id="XP_027196133.1">
    <property type="nucleotide sequence ID" value="XM_027340332.1"/>
</dbReference>
<evidence type="ECO:0000313" key="2">
    <source>
        <dbReference type="Proteomes" id="UP000515146"/>
    </source>
</evidence>
<sequence>MSHHSLSQYGNYIPTPPQPPPSWPNYFKHSNNKRQHFCKTIVRTVDDATAHLTNIHRIEQTTIDYENKTKEEEKSILVESKIDDDFSNKYDQKDCDDGDELTSSQNHFLHDDTDSDLYHERFNNTLSSFSIESENKLDNTIELSSDVEEIEETIVDDHQSAGTIFTLTNNNDDEDFSNEYDQNIENEKSDDLFEATTKSKTTNDPFTKNNDNQKTIENFPNDESSSSSTTNDPFTKNNDDQKTIDNFSNYESSSLSSSSQLIIESSEVEEVEEAIVDDHQSTNDEDNKTKEKSLTTRSNSTIVEFEYDQVKKKISSFLGRIIPWK</sequence>
<feature type="compositionally biased region" description="Low complexity" evidence="1">
    <location>
        <begin position="217"/>
        <end position="235"/>
    </location>
</feature>
<dbReference type="AlphaFoldDB" id="A0A6P6XTC0"/>
<evidence type="ECO:0000256" key="1">
    <source>
        <dbReference type="SAM" id="MobiDB-lite"/>
    </source>
</evidence>
<dbReference type="KEGG" id="dpte:113790642"/>
<feature type="region of interest" description="Disordered" evidence="1">
    <location>
        <begin position="1"/>
        <end position="28"/>
    </location>
</feature>
<protein>
    <submittedName>
        <fullName evidence="3">Protein PFC0760c-like</fullName>
    </submittedName>
</protein>
<dbReference type="InParanoid" id="A0A6P6XTC0"/>
<dbReference type="Proteomes" id="UP000515146">
    <property type="component" value="Unplaced"/>
</dbReference>
<gene>
    <name evidence="3" type="primary">LOC113790642</name>
</gene>